<keyword evidence="3" id="KW-1185">Reference proteome</keyword>
<dbReference type="Proteomes" id="UP001054854">
    <property type="component" value="Unassembled WGS sequence"/>
</dbReference>
<protein>
    <submittedName>
        <fullName evidence="2">Uncharacterized protein</fullName>
    </submittedName>
</protein>
<sequence>MSRIAYSRPRTRQFRGEIRPPLGAGGSDTPAGDAAVRVRGGGVKFPRASCAGSGLLRLTRPTTSRRRHLIRAVPS</sequence>
<name>A0ABQ3U7R0_STRHY</name>
<dbReference type="EMBL" id="BNEK01000005">
    <property type="protein sequence ID" value="GHJ31642.1"/>
    <property type="molecule type" value="Genomic_DNA"/>
</dbReference>
<evidence type="ECO:0000313" key="3">
    <source>
        <dbReference type="Proteomes" id="UP001054854"/>
    </source>
</evidence>
<proteinExistence type="predicted"/>
<reference evidence="2" key="1">
    <citation type="submission" date="2024-05" db="EMBL/GenBank/DDBJ databases">
        <title>Whole genome shotgun sequence of Streptomyces hygroscopicus NBRC 113678.</title>
        <authorList>
            <person name="Komaki H."/>
            <person name="Tamura T."/>
        </authorList>
    </citation>
    <scope>NUCLEOTIDE SEQUENCE</scope>
    <source>
        <strain evidence="2">N11-34</strain>
    </source>
</reference>
<organism evidence="2 3">
    <name type="scientific">Streptomyces hygroscopicus</name>
    <dbReference type="NCBI Taxonomy" id="1912"/>
    <lineage>
        <taxon>Bacteria</taxon>
        <taxon>Bacillati</taxon>
        <taxon>Actinomycetota</taxon>
        <taxon>Actinomycetes</taxon>
        <taxon>Kitasatosporales</taxon>
        <taxon>Streptomycetaceae</taxon>
        <taxon>Streptomyces</taxon>
        <taxon>Streptomyces violaceusniger group</taxon>
    </lineage>
</organism>
<comment type="caution">
    <text evidence="2">The sequence shown here is derived from an EMBL/GenBank/DDBJ whole genome shotgun (WGS) entry which is preliminary data.</text>
</comment>
<evidence type="ECO:0000256" key="1">
    <source>
        <dbReference type="SAM" id="MobiDB-lite"/>
    </source>
</evidence>
<feature type="region of interest" description="Disordered" evidence="1">
    <location>
        <begin position="1"/>
        <end position="35"/>
    </location>
</feature>
<accession>A0ABQ3U7R0</accession>
<gene>
    <name evidence="2" type="ORF">TPA0910_60750</name>
</gene>
<evidence type="ECO:0000313" key="2">
    <source>
        <dbReference type="EMBL" id="GHJ31642.1"/>
    </source>
</evidence>